<keyword evidence="1" id="KW-0812">Transmembrane</keyword>
<dbReference type="Gene3D" id="2.60.40.420">
    <property type="entry name" value="Cupredoxins - blue copper proteins"/>
    <property type="match status" value="1"/>
</dbReference>
<evidence type="ECO:0000313" key="3">
    <source>
        <dbReference type="EMBL" id="UJF32136.1"/>
    </source>
</evidence>
<reference evidence="3 4" key="1">
    <citation type="journal article" date="2024" name="Int. J. Syst. Evol. Microbiol.">
        <title>Paenibacillus hexagrammi sp. nov., a novel bacterium isolated from the gut content of Hexagrammos agrammus.</title>
        <authorList>
            <person name="Jung H.K."/>
            <person name="Kim D.G."/>
            <person name="Zin H."/>
            <person name="Park J."/>
            <person name="Jung H."/>
            <person name="Kim Y.O."/>
            <person name="Kong H.J."/>
            <person name="Kim J.W."/>
            <person name="Kim Y.S."/>
        </authorList>
    </citation>
    <scope>NUCLEOTIDE SEQUENCE [LARGE SCALE GENOMIC DNA]</scope>
    <source>
        <strain evidence="3 4">YPD9-1</strain>
    </source>
</reference>
<organism evidence="3 4">
    <name type="scientific">Paenibacillus hexagrammi</name>
    <dbReference type="NCBI Taxonomy" id="2908839"/>
    <lineage>
        <taxon>Bacteria</taxon>
        <taxon>Bacillati</taxon>
        <taxon>Bacillota</taxon>
        <taxon>Bacilli</taxon>
        <taxon>Bacillales</taxon>
        <taxon>Paenibacillaceae</taxon>
        <taxon>Paenibacillus</taxon>
    </lineage>
</organism>
<feature type="domain" description="EfeO-type cupredoxin-like" evidence="2">
    <location>
        <begin position="37"/>
        <end position="137"/>
    </location>
</feature>
<keyword evidence="1" id="KW-0472">Membrane</keyword>
<gene>
    <name evidence="3" type="ORF">L0M14_20715</name>
</gene>
<name>A0ABY3SG11_9BACL</name>
<dbReference type="InterPro" id="IPR028096">
    <property type="entry name" value="EfeO_Cupredoxin"/>
</dbReference>
<dbReference type="EMBL" id="CP090978">
    <property type="protein sequence ID" value="UJF32136.1"/>
    <property type="molecule type" value="Genomic_DNA"/>
</dbReference>
<dbReference type="Pfam" id="PF13473">
    <property type="entry name" value="Cupredoxin_1"/>
    <property type="match status" value="1"/>
</dbReference>
<dbReference type="InterPro" id="IPR008972">
    <property type="entry name" value="Cupredoxin"/>
</dbReference>
<dbReference type="RefSeq" id="WP_235118481.1">
    <property type="nucleotide sequence ID" value="NZ_CP090978.1"/>
</dbReference>
<proteinExistence type="predicted"/>
<evidence type="ECO:0000259" key="2">
    <source>
        <dbReference type="Pfam" id="PF13473"/>
    </source>
</evidence>
<keyword evidence="4" id="KW-1185">Reference proteome</keyword>
<protein>
    <submittedName>
        <fullName evidence="3">Cupredoxin domain-containing protein</fullName>
    </submittedName>
</protein>
<accession>A0ABY3SG11</accession>
<dbReference type="SUPFAM" id="SSF49503">
    <property type="entry name" value="Cupredoxins"/>
    <property type="match status" value="1"/>
</dbReference>
<keyword evidence="1" id="KW-1133">Transmembrane helix</keyword>
<feature type="transmembrane region" description="Helical" evidence="1">
    <location>
        <begin position="12"/>
        <end position="33"/>
    </location>
</feature>
<evidence type="ECO:0000256" key="1">
    <source>
        <dbReference type="SAM" id="Phobius"/>
    </source>
</evidence>
<evidence type="ECO:0000313" key="4">
    <source>
        <dbReference type="Proteomes" id="UP001649230"/>
    </source>
</evidence>
<sequence>MNDTIIRKIRKPGYLLVGSGLLVALAICAIVFFQTNDSSAEVDPLLAEAAAGYQVATVQVTDDGFVPDHIELKAGKPAKINFKKSTGLTCIKSLGSSDFDVDVPLNKGDNIVTLSGLNSGTYEYHCGMYMYYGTLTVN</sequence>
<dbReference type="Proteomes" id="UP001649230">
    <property type="component" value="Chromosome"/>
</dbReference>